<reference evidence="2" key="2">
    <citation type="submission" date="2020-07" db="EMBL/GenBank/DDBJ databases">
        <authorList>
            <person name="Vera ALvarez R."/>
            <person name="Arias-Moreno D.M."/>
            <person name="Jimenez-Jacinto V."/>
            <person name="Jimenez-Bremont J.F."/>
            <person name="Swaminathan K."/>
            <person name="Moose S.P."/>
            <person name="Guerrero-Gonzalez M.L."/>
            <person name="Marino-Ramirez L."/>
            <person name="Landsman D."/>
            <person name="Rodriguez-Kessler M."/>
            <person name="Delgado-Sanchez P."/>
        </authorList>
    </citation>
    <scope>NUCLEOTIDE SEQUENCE</scope>
    <source>
        <tissue evidence="2">Cladode</tissue>
    </source>
</reference>
<accession>A0A7C9D277</accession>
<name>A0A7C9D277_OPUST</name>
<evidence type="ECO:0000256" key="1">
    <source>
        <dbReference type="SAM" id="MobiDB-lite"/>
    </source>
</evidence>
<protein>
    <submittedName>
        <fullName evidence="2">Uncharacterized protein</fullName>
    </submittedName>
</protein>
<dbReference type="AlphaFoldDB" id="A0A7C9D277"/>
<organism evidence="2">
    <name type="scientific">Opuntia streptacantha</name>
    <name type="common">Prickly pear cactus</name>
    <name type="synonym">Opuntia cardona</name>
    <dbReference type="NCBI Taxonomy" id="393608"/>
    <lineage>
        <taxon>Eukaryota</taxon>
        <taxon>Viridiplantae</taxon>
        <taxon>Streptophyta</taxon>
        <taxon>Embryophyta</taxon>
        <taxon>Tracheophyta</taxon>
        <taxon>Spermatophyta</taxon>
        <taxon>Magnoliopsida</taxon>
        <taxon>eudicotyledons</taxon>
        <taxon>Gunneridae</taxon>
        <taxon>Pentapetalae</taxon>
        <taxon>Caryophyllales</taxon>
        <taxon>Cactineae</taxon>
        <taxon>Cactaceae</taxon>
        <taxon>Opuntioideae</taxon>
        <taxon>Opuntia</taxon>
    </lineage>
</organism>
<sequence length="123" mass="13548">MRKGAYILIFLVWAFITIVTPTLVQWSAAAAQGETSSHITNDDNSEGPIKARRMLVLLHGIKWRKAPPPIAPLPSPTPPKTILCPPAFSPMQRFIEGETLATGGDSSRMDQTNIMRDVNDTYT</sequence>
<feature type="compositionally biased region" description="Polar residues" evidence="1">
    <location>
        <begin position="109"/>
        <end position="123"/>
    </location>
</feature>
<evidence type="ECO:0000313" key="2">
    <source>
        <dbReference type="EMBL" id="MBA4631706.1"/>
    </source>
</evidence>
<reference evidence="2" key="1">
    <citation type="journal article" date="2013" name="J. Plant Res.">
        <title>Effect of fungi and light on seed germination of three Opuntia species from semiarid lands of central Mexico.</title>
        <authorList>
            <person name="Delgado-Sanchez P."/>
            <person name="Jimenez-Bremont J.F."/>
            <person name="Guerrero-Gonzalez Mde L."/>
            <person name="Flores J."/>
        </authorList>
    </citation>
    <scope>NUCLEOTIDE SEQUENCE</scope>
    <source>
        <tissue evidence="2">Cladode</tissue>
    </source>
</reference>
<feature type="region of interest" description="Disordered" evidence="1">
    <location>
        <begin position="100"/>
        <end position="123"/>
    </location>
</feature>
<dbReference type="PANTHER" id="PTHR38396:SF1">
    <property type="entry name" value="TRANSMEMBRANE PROTEIN"/>
    <property type="match status" value="1"/>
</dbReference>
<dbReference type="EMBL" id="GISG01078815">
    <property type="protein sequence ID" value="MBA4631706.1"/>
    <property type="molecule type" value="Transcribed_RNA"/>
</dbReference>
<dbReference type="PANTHER" id="PTHR38396">
    <property type="entry name" value="TRANSMEMBRANE PROTEIN"/>
    <property type="match status" value="1"/>
</dbReference>
<proteinExistence type="predicted"/>